<keyword evidence="1" id="KW-0812">Transmembrane</keyword>
<organism evidence="2 4">
    <name type="scientific">Didymodactylos carnosus</name>
    <dbReference type="NCBI Taxonomy" id="1234261"/>
    <lineage>
        <taxon>Eukaryota</taxon>
        <taxon>Metazoa</taxon>
        <taxon>Spiralia</taxon>
        <taxon>Gnathifera</taxon>
        <taxon>Rotifera</taxon>
        <taxon>Eurotatoria</taxon>
        <taxon>Bdelloidea</taxon>
        <taxon>Philodinida</taxon>
        <taxon>Philodinidae</taxon>
        <taxon>Didymodactylos</taxon>
    </lineage>
</organism>
<dbReference type="EMBL" id="CAJOBC010008610">
    <property type="protein sequence ID" value="CAF3966310.1"/>
    <property type="molecule type" value="Genomic_DNA"/>
</dbReference>
<dbReference type="OrthoDB" id="10032994at2759"/>
<dbReference type="Proteomes" id="UP000663829">
    <property type="component" value="Unassembled WGS sequence"/>
</dbReference>
<name>A0A814WRG4_9BILA</name>
<gene>
    <name evidence="2" type="ORF">GPM918_LOCUS23762</name>
    <name evidence="3" type="ORF">SRO942_LOCUS23761</name>
</gene>
<keyword evidence="4" id="KW-1185">Reference proteome</keyword>
<proteinExistence type="predicted"/>
<evidence type="ECO:0000313" key="4">
    <source>
        <dbReference type="Proteomes" id="UP000663829"/>
    </source>
</evidence>
<comment type="caution">
    <text evidence="2">The sequence shown here is derived from an EMBL/GenBank/DDBJ whole genome shotgun (WGS) entry which is preliminary data.</text>
</comment>
<accession>A0A814WRG4</accession>
<reference evidence="2" key="1">
    <citation type="submission" date="2021-02" db="EMBL/GenBank/DDBJ databases">
        <authorList>
            <person name="Nowell W R."/>
        </authorList>
    </citation>
    <scope>NUCLEOTIDE SEQUENCE</scope>
</reference>
<feature type="transmembrane region" description="Helical" evidence="1">
    <location>
        <begin position="20"/>
        <end position="45"/>
    </location>
</feature>
<dbReference type="EMBL" id="CAJNOQ010008608">
    <property type="protein sequence ID" value="CAF1201855.1"/>
    <property type="molecule type" value="Genomic_DNA"/>
</dbReference>
<keyword evidence="1" id="KW-1133">Transmembrane helix</keyword>
<dbReference type="Proteomes" id="UP000681722">
    <property type="component" value="Unassembled WGS sequence"/>
</dbReference>
<evidence type="ECO:0000256" key="1">
    <source>
        <dbReference type="SAM" id="Phobius"/>
    </source>
</evidence>
<keyword evidence="1" id="KW-0472">Membrane</keyword>
<evidence type="ECO:0000313" key="3">
    <source>
        <dbReference type="EMBL" id="CAF3966310.1"/>
    </source>
</evidence>
<dbReference type="AlphaFoldDB" id="A0A814WRG4"/>
<evidence type="ECO:0000313" key="2">
    <source>
        <dbReference type="EMBL" id="CAF1201855.1"/>
    </source>
</evidence>
<protein>
    <submittedName>
        <fullName evidence="2">Uncharacterized protein</fullName>
    </submittedName>
</protein>
<sequence length="133" mass="15679">MSENYQQRSAPFHKRIDDPWIALIVLSIFILVATIIAIITLCIFWRKHKQRTLFNNESYTLNSKPDQLQNQNYSTRPKKYEVQSVEVYVPDGGVPDRDLGEIHARFTPREGIQNVHHLRPMDENTRDRIKAYL</sequence>